<dbReference type="EMBL" id="ML995495">
    <property type="protein sequence ID" value="KAF2138768.1"/>
    <property type="molecule type" value="Genomic_DNA"/>
</dbReference>
<keyword evidence="3" id="KW-1185">Reference proteome</keyword>
<reference evidence="2" key="1">
    <citation type="journal article" date="2020" name="Stud. Mycol.">
        <title>101 Dothideomycetes genomes: a test case for predicting lifestyles and emergence of pathogens.</title>
        <authorList>
            <person name="Haridas S."/>
            <person name="Albert R."/>
            <person name="Binder M."/>
            <person name="Bloem J."/>
            <person name="Labutti K."/>
            <person name="Salamov A."/>
            <person name="Andreopoulos B."/>
            <person name="Baker S."/>
            <person name="Barry K."/>
            <person name="Bills G."/>
            <person name="Bluhm B."/>
            <person name="Cannon C."/>
            <person name="Castanera R."/>
            <person name="Culley D."/>
            <person name="Daum C."/>
            <person name="Ezra D."/>
            <person name="Gonzalez J."/>
            <person name="Henrissat B."/>
            <person name="Kuo A."/>
            <person name="Liang C."/>
            <person name="Lipzen A."/>
            <person name="Lutzoni F."/>
            <person name="Magnuson J."/>
            <person name="Mondo S."/>
            <person name="Nolan M."/>
            <person name="Ohm R."/>
            <person name="Pangilinan J."/>
            <person name="Park H.-J."/>
            <person name="Ramirez L."/>
            <person name="Alfaro M."/>
            <person name="Sun H."/>
            <person name="Tritt A."/>
            <person name="Yoshinaga Y."/>
            <person name="Zwiers L.-H."/>
            <person name="Turgeon B."/>
            <person name="Goodwin S."/>
            <person name="Spatafora J."/>
            <person name="Crous P."/>
            <person name="Grigoriev I."/>
        </authorList>
    </citation>
    <scope>NUCLEOTIDE SEQUENCE</scope>
    <source>
        <strain evidence="2">CBS 121167</strain>
    </source>
</reference>
<protein>
    <submittedName>
        <fullName evidence="2">Uncharacterized protein</fullName>
    </submittedName>
</protein>
<dbReference type="InterPro" id="IPR027921">
    <property type="entry name" value="NOPCHAP1"/>
</dbReference>
<feature type="compositionally biased region" description="Basic and acidic residues" evidence="1">
    <location>
        <begin position="206"/>
        <end position="217"/>
    </location>
</feature>
<dbReference type="Proteomes" id="UP000799438">
    <property type="component" value="Unassembled WGS sequence"/>
</dbReference>
<sequence length="238" mass="25549">MSNNSASHPAPLAHRKRRKSPSPATPWLPTKEHAEAFLVASGKRAAPAQDDDNHADSDAESSVVSTSSEEPSSDSESAGSEGESEGEEEEDSNEVTSLPRPPKPSVRRKLYKKTNAASERVPLSERLKAFLPQLAAANEELEREKAAGRLGERSLEVENGKENEGQYIEMDLGLGVLEEKDPNAADSSSESSNESGDEMDVDGEAGGEKKTKEKDVLGKLMGKKRTQPGAGIQEVPEQ</sequence>
<proteinExistence type="predicted"/>
<organism evidence="2 3">
    <name type="scientific">Aplosporella prunicola CBS 121167</name>
    <dbReference type="NCBI Taxonomy" id="1176127"/>
    <lineage>
        <taxon>Eukaryota</taxon>
        <taxon>Fungi</taxon>
        <taxon>Dikarya</taxon>
        <taxon>Ascomycota</taxon>
        <taxon>Pezizomycotina</taxon>
        <taxon>Dothideomycetes</taxon>
        <taxon>Dothideomycetes incertae sedis</taxon>
        <taxon>Botryosphaeriales</taxon>
        <taxon>Aplosporellaceae</taxon>
        <taxon>Aplosporella</taxon>
    </lineage>
</organism>
<feature type="compositionally biased region" description="Acidic residues" evidence="1">
    <location>
        <begin position="82"/>
        <end position="93"/>
    </location>
</feature>
<name>A0A6A6B570_9PEZI</name>
<evidence type="ECO:0000313" key="2">
    <source>
        <dbReference type="EMBL" id="KAF2138768.1"/>
    </source>
</evidence>
<dbReference type="PANTHER" id="PTHR38489">
    <property type="entry name" value="HISTONE CHAPERONE DOMAIN-CONTAINING PROTEIN"/>
    <property type="match status" value="1"/>
</dbReference>
<dbReference type="PANTHER" id="PTHR38489:SF1">
    <property type="entry name" value="HISTONE CHAPERONE DOMAIN-CONTAINING PROTEIN"/>
    <property type="match status" value="1"/>
</dbReference>
<accession>A0A6A6B570</accession>
<dbReference type="Pfam" id="PF15370">
    <property type="entry name" value="NOPCHAP1"/>
    <property type="match status" value="1"/>
</dbReference>
<feature type="compositionally biased region" description="Basic and acidic residues" evidence="1">
    <location>
        <begin position="143"/>
        <end position="164"/>
    </location>
</feature>
<dbReference type="AlphaFoldDB" id="A0A6A6B570"/>
<gene>
    <name evidence="2" type="ORF">K452DRAFT_290418</name>
</gene>
<feature type="compositionally biased region" description="Low complexity" evidence="1">
    <location>
        <begin position="60"/>
        <end position="81"/>
    </location>
</feature>
<dbReference type="RefSeq" id="XP_033394481.1">
    <property type="nucleotide sequence ID" value="XM_033540997.1"/>
</dbReference>
<feature type="region of interest" description="Disordered" evidence="1">
    <location>
        <begin position="143"/>
        <end position="238"/>
    </location>
</feature>
<feature type="compositionally biased region" description="Acidic residues" evidence="1">
    <location>
        <begin position="195"/>
        <end position="205"/>
    </location>
</feature>
<feature type="region of interest" description="Disordered" evidence="1">
    <location>
        <begin position="1"/>
        <end position="125"/>
    </location>
</feature>
<dbReference type="OrthoDB" id="1112980at2759"/>
<dbReference type="GeneID" id="54298493"/>
<evidence type="ECO:0000256" key="1">
    <source>
        <dbReference type="SAM" id="MobiDB-lite"/>
    </source>
</evidence>
<evidence type="ECO:0000313" key="3">
    <source>
        <dbReference type="Proteomes" id="UP000799438"/>
    </source>
</evidence>
<dbReference type="GO" id="GO:0000492">
    <property type="term" value="P:box C/D snoRNP assembly"/>
    <property type="evidence" value="ECO:0007669"/>
    <property type="project" value="InterPro"/>
</dbReference>